<keyword evidence="2 8" id="KW-0808">Transferase</keyword>
<dbReference type="EC" id="2.7.7.108" evidence="8"/>
<dbReference type="OrthoDB" id="9776281at2"/>
<evidence type="ECO:0000256" key="4">
    <source>
        <dbReference type="ARBA" id="ARBA00022723"/>
    </source>
</evidence>
<evidence type="ECO:0000313" key="9">
    <source>
        <dbReference type="EMBL" id="AKK09064.1"/>
    </source>
</evidence>
<keyword evidence="4 8" id="KW-0479">Metal-binding</keyword>
<evidence type="ECO:0000256" key="3">
    <source>
        <dbReference type="ARBA" id="ARBA00022695"/>
    </source>
</evidence>
<comment type="similarity">
    <text evidence="1 8">Belongs to the SELO family.</text>
</comment>
<dbReference type="GO" id="GO:0030145">
    <property type="term" value="F:manganese ion binding"/>
    <property type="evidence" value="ECO:0007669"/>
    <property type="project" value="UniProtKB-UniRule"/>
</dbReference>
<comment type="function">
    <text evidence="8">Nucleotidyltransferase involved in the post-translational modification of proteins. It can catalyze the addition of adenosine monophosphate (AMP) or uridine monophosphate (UMP) to a protein, resulting in modifications known as AMPylation and UMPylation.</text>
</comment>
<comment type="catalytic activity">
    <reaction evidence="8">
        <text>L-seryl-[protein] + UTP = O-(5'-uridylyl)-L-seryl-[protein] + diphosphate</text>
        <dbReference type="Rhea" id="RHEA:64604"/>
        <dbReference type="Rhea" id="RHEA-COMP:9863"/>
        <dbReference type="Rhea" id="RHEA-COMP:16635"/>
        <dbReference type="ChEBI" id="CHEBI:29999"/>
        <dbReference type="ChEBI" id="CHEBI:33019"/>
        <dbReference type="ChEBI" id="CHEBI:46398"/>
        <dbReference type="ChEBI" id="CHEBI:156051"/>
    </reaction>
</comment>
<dbReference type="GO" id="GO:0000287">
    <property type="term" value="F:magnesium ion binding"/>
    <property type="evidence" value="ECO:0007669"/>
    <property type="project" value="UniProtKB-UniRule"/>
</dbReference>
<comment type="catalytic activity">
    <reaction evidence="8">
        <text>L-tyrosyl-[protein] + ATP = O-(5'-adenylyl)-L-tyrosyl-[protein] + diphosphate</text>
        <dbReference type="Rhea" id="RHEA:54288"/>
        <dbReference type="Rhea" id="RHEA-COMP:10136"/>
        <dbReference type="Rhea" id="RHEA-COMP:13846"/>
        <dbReference type="ChEBI" id="CHEBI:30616"/>
        <dbReference type="ChEBI" id="CHEBI:33019"/>
        <dbReference type="ChEBI" id="CHEBI:46858"/>
        <dbReference type="ChEBI" id="CHEBI:83624"/>
        <dbReference type="EC" id="2.7.7.108"/>
    </reaction>
</comment>
<dbReference type="InterPro" id="IPR003846">
    <property type="entry name" value="SelO"/>
</dbReference>
<feature type="binding site" evidence="8">
    <location>
        <position position="83"/>
    </location>
    <ligand>
        <name>ATP</name>
        <dbReference type="ChEBI" id="CHEBI:30616"/>
    </ligand>
</feature>
<name>A0A0G3H6R9_9CORY</name>
<keyword evidence="7 8" id="KW-0460">Magnesium</keyword>
<feature type="binding site" evidence="8">
    <location>
        <position position="176"/>
    </location>
    <ligand>
        <name>ATP</name>
        <dbReference type="ChEBI" id="CHEBI:30616"/>
    </ligand>
</feature>
<comment type="catalytic activity">
    <reaction evidence="8">
        <text>L-tyrosyl-[protein] + UTP = O-(5'-uridylyl)-L-tyrosyl-[protein] + diphosphate</text>
        <dbReference type="Rhea" id="RHEA:83887"/>
        <dbReference type="Rhea" id="RHEA-COMP:10136"/>
        <dbReference type="Rhea" id="RHEA-COMP:20238"/>
        <dbReference type="ChEBI" id="CHEBI:33019"/>
        <dbReference type="ChEBI" id="CHEBI:46398"/>
        <dbReference type="ChEBI" id="CHEBI:46858"/>
        <dbReference type="ChEBI" id="CHEBI:90602"/>
    </reaction>
</comment>
<evidence type="ECO:0000256" key="1">
    <source>
        <dbReference type="ARBA" id="ARBA00009747"/>
    </source>
</evidence>
<keyword evidence="3 8" id="KW-0548">Nucleotidyltransferase</keyword>
<reference evidence="9 10" key="1">
    <citation type="journal article" date="2015" name="Genome Announc.">
        <title>Complete Genome Sequence of the Type Strain Corynebacterium testudinoris DSM 44614, Recovered from Necrotic Lesions in the Mouth of a Tortoise.</title>
        <authorList>
            <person name="Ruckert C."/>
            <person name="Kriete M."/>
            <person name="Jaenicke S."/>
            <person name="Winkler A."/>
            <person name="Tauch A."/>
        </authorList>
    </citation>
    <scope>NUCLEOTIDE SEQUENCE [LARGE SCALE GENOMIC DNA]</scope>
    <source>
        <strain evidence="9 10">DSM 44614</strain>
    </source>
</reference>
<comment type="catalytic activity">
    <reaction evidence="8">
        <text>L-seryl-[protein] + ATP = 3-O-(5'-adenylyl)-L-seryl-[protein] + diphosphate</text>
        <dbReference type="Rhea" id="RHEA:58120"/>
        <dbReference type="Rhea" id="RHEA-COMP:9863"/>
        <dbReference type="Rhea" id="RHEA-COMP:15073"/>
        <dbReference type="ChEBI" id="CHEBI:29999"/>
        <dbReference type="ChEBI" id="CHEBI:30616"/>
        <dbReference type="ChEBI" id="CHEBI:33019"/>
        <dbReference type="ChEBI" id="CHEBI:142516"/>
        <dbReference type="EC" id="2.7.7.108"/>
    </reaction>
</comment>
<dbReference type="Proteomes" id="UP000035540">
    <property type="component" value="Chromosome"/>
</dbReference>
<protein>
    <recommendedName>
        <fullName evidence="8">Protein nucleotidyltransferase YdiU</fullName>
        <ecNumber evidence="8">2.7.7.-</ecNumber>
    </recommendedName>
    <alternativeName>
        <fullName evidence="8">Protein adenylyltransferase YdiU</fullName>
        <ecNumber evidence="8">2.7.7.108</ecNumber>
    </alternativeName>
    <alternativeName>
        <fullName evidence="8">Protein uridylyltransferase YdiU</fullName>
        <ecNumber evidence="8">2.7.7.-</ecNumber>
    </alternativeName>
</protein>
<dbReference type="RefSeq" id="WP_047253312.1">
    <property type="nucleotide sequence ID" value="NZ_CP011545.1"/>
</dbReference>
<dbReference type="KEGG" id="cted:CTEST_08170"/>
<accession>A0A0G3H6R9</accession>
<comment type="catalytic activity">
    <reaction evidence="8">
        <text>L-threonyl-[protein] + ATP = 3-O-(5'-adenylyl)-L-threonyl-[protein] + diphosphate</text>
        <dbReference type="Rhea" id="RHEA:54292"/>
        <dbReference type="Rhea" id="RHEA-COMP:11060"/>
        <dbReference type="Rhea" id="RHEA-COMP:13847"/>
        <dbReference type="ChEBI" id="CHEBI:30013"/>
        <dbReference type="ChEBI" id="CHEBI:30616"/>
        <dbReference type="ChEBI" id="CHEBI:33019"/>
        <dbReference type="ChEBI" id="CHEBI:138113"/>
        <dbReference type="EC" id="2.7.7.108"/>
    </reaction>
</comment>
<dbReference type="HAMAP" id="MF_00692">
    <property type="entry name" value="SelO"/>
    <property type="match status" value="1"/>
</dbReference>
<organism evidence="9 10">
    <name type="scientific">Corynebacterium testudinoris</name>
    <dbReference type="NCBI Taxonomy" id="136857"/>
    <lineage>
        <taxon>Bacteria</taxon>
        <taxon>Bacillati</taxon>
        <taxon>Actinomycetota</taxon>
        <taxon>Actinomycetes</taxon>
        <taxon>Mycobacteriales</taxon>
        <taxon>Corynebacteriaceae</taxon>
        <taxon>Corynebacterium</taxon>
    </lineage>
</organism>
<keyword evidence="6 8" id="KW-0067">ATP-binding</keyword>
<sequence length="471" mass="51791">MSTPHLEHTFATDLPELVMLWSAEESPSPQLLVLNEPLAVELGLDVDWLRSPEGIEFLLGHGEGTVAMAYSGHQFGQFSPQLGDGRALLLGEILTPGGSRRDLHIKGSGPTPFSRGGDGRGALGPMLREYLVSEAMHALGMPTTRSLAVLSTGRKIQRGRVVPGAVLVRVADSHIRIGTMQYTRLKDDTPGLAGRLAEHVRLRHYPEVDNALELFTAIMDSQVATVAAWMRLGFIHGVMNTDNTTLSGETIDYGPCAFMDSYDPATVYSSIDTQGRYAYRNQPAILGWNFARLAESMLPLFTPDGDDDAGLSAAREAMETFPERWEKAKTRELSRALDIPTSATDVIEGYESLLLAHSPDLTRFHRGLVNAADGDETILRELIPAEDLDPWLARWRDHHPDAATLAKIHPLYIPRNHLVEEALDAATDGDLDPFHKLISAVTNPFDEQLSLVRYAHPAPEDFGPYRTFCGT</sequence>
<dbReference type="EMBL" id="CP011545">
    <property type="protein sequence ID" value="AKK09064.1"/>
    <property type="molecule type" value="Genomic_DNA"/>
</dbReference>
<evidence type="ECO:0000313" key="10">
    <source>
        <dbReference type="Proteomes" id="UP000035540"/>
    </source>
</evidence>
<feature type="binding site" evidence="8">
    <location>
        <position position="243"/>
    </location>
    <ligand>
        <name>Mg(2+)</name>
        <dbReference type="ChEBI" id="CHEBI:18420"/>
    </ligand>
</feature>
<dbReference type="AlphaFoldDB" id="A0A0G3H6R9"/>
<keyword evidence="5 8" id="KW-0547">Nucleotide-binding</keyword>
<dbReference type="Pfam" id="PF02696">
    <property type="entry name" value="SelO"/>
    <property type="match status" value="1"/>
</dbReference>
<evidence type="ECO:0000256" key="7">
    <source>
        <dbReference type="ARBA" id="ARBA00022842"/>
    </source>
</evidence>
<dbReference type="EC" id="2.7.7.-" evidence="8"/>
<dbReference type="PATRIC" id="fig|136857.5.peg.1624"/>
<reference evidence="10" key="2">
    <citation type="submission" date="2015-05" db="EMBL/GenBank/DDBJ databases">
        <title>Complete genome sequence of Corynebacterium testudinoris DSM 44614, recovered from necrotic lesions in the mouth of a tortoise.</title>
        <authorList>
            <person name="Ruckert C."/>
            <person name="Albersmeier A."/>
            <person name="Winkler A."/>
            <person name="Tauch A."/>
        </authorList>
    </citation>
    <scope>NUCLEOTIDE SEQUENCE [LARGE SCALE GENOMIC DNA]</scope>
    <source>
        <strain evidence="10">DSM 44614</strain>
    </source>
</reference>
<dbReference type="PANTHER" id="PTHR32057:SF14">
    <property type="entry name" value="PROTEIN ADENYLYLTRANSFERASE SELO, MITOCHONDRIAL"/>
    <property type="match status" value="1"/>
</dbReference>
<dbReference type="PANTHER" id="PTHR32057">
    <property type="entry name" value="PROTEIN ADENYLYLTRANSFERASE SELO, MITOCHONDRIAL"/>
    <property type="match status" value="1"/>
</dbReference>
<feature type="binding site" evidence="8">
    <location>
        <position position="252"/>
    </location>
    <ligand>
        <name>ATP</name>
        <dbReference type="ChEBI" id="CHEBI:30616"/>
    </ligand>
</feature>
<dbReference type="STRING" id="136857.CTEST_08170"/>
<evidence type="ECO:0000256" key="6">
    <source>
        <dbReference type="ARBA" id="ARBA00022840"/>
    </source>
</evidence>
<feature type="binding site" evidence="8">
    <location>
        <position position="106"/>
    </location>
    <ligand>
        <name>ATP</name>
        <dbReference type="ChEBI" id="CHEBI:30616"/>
    </ligand>
</feature>
<comment type="catalytic activity">
    <reaction evidence="8">
        <text>L-histidyl-[protein] + UTP = N(tele)-(5'-uridylyl)-L-histidyl-[protein] + diphosphate</text>
        <dbReference type="Rhea" id="RHEA:83891"/>
        <dbReference type="Rhea" id="RHEA-COMP:9745"/>
        <dbReference type="Rhea" id="RHEA-COMP:20239"/>
        <dbReference type="ChEBI" id="CHEBI:29979"/>
        <dbReference type="ChEBI" id="CHEBI:33019"/>
        <dbReference type="ChEBI" id="CHEBI:46398"/>
        <dbReference type="ChEBI" id="CHEBI:233474"/>
    </reaction>
</comment>
<proteinExistence type="inferred from homology"/>
<dbReference type="GO" id="GO:0005524">
    <property type="term" value="F:ATP binding"/>
    <property type="evidence" value="ECO:0007669"/>
    <property type="project" value="UniProtKB-UniRule"/>
</dbReference>
<keyword evidence="10" id="KW-1185">Reference proteome</keyword>
<feature type="binding site" evidence="8">
    <location>
        <position position="252"/>
    </location>
    <ligand>
        <name>Mg(2+)</name>
        <dbReference type="ChEBI" id="CHEBI:18420"/>
    </ligand>
</feature>
<feature type="binding site" evidence="8">
    <location>
        <position position="86"/>
    </location>
    <ligand>
        <name>ATP</name>
        <dbReference type="ChEBI" id="CHEBI:30616"/>
    </ligand>
</feature>
<evidence type="ECO:0000256" key="8">
    <source>
        <dbReference type="HAMAP-Rule" id="MF_00692"/>
    </source>
</evidence>
<dbReference type="GO" id="GO:0070733">
    <property type="term" value="F:AMPylase activity"/>
    <property type="evidence" value="ECO:0007669"/>
    <property type="project" value="UniProtKB-EC"/>
</dbReference>
<comment type="cofactor">
    <cofactor evidence="8">
        <name>Mg(2+)</name>
        <dbReference type="ChEBI" id="CHEBI:18420"/>
    </cofactor>
    <cofactor evidence="8">
        <name>Mn(2+)</name>
        <dbReference type="ChEBI" id="CHEBI:29035"/>
    </cofactor>
</comment>
<gene>
    <name evidence="8" type="primary">ydiU</name>
    <name evidence="8" type="synonym">selO</name>
    <name evidence="9" type="ORF">CTEST_08170</name>
</gene>
<feature type="active site" description="Proton acceptor" evidence="8">
    <location>
        <position position="242"/>
    </location>
</feature>
<feature type="binding site" evidence="8">
    <location>
        <position position="85"/>
    </location>
    <ligand>
        <name>ATP</name>
        <dbReference type="ChEBI" id="CHEBI:30616"/>
    </ligand>
</feature>
<evidence type="ECO:0000256" key="2">
    <source>
        <dbReference type="ARBA" id="ARBA00022679"/>
    </source>
</evidence>
<feature type="binding site" evidence="8">
    <location>
        <position position="119"/>
    </location>
    <ligand>
        <name>ATP</name>
        <dbReference type="ChEBI" id="CHEBI:30616"/>
    </ligand>
</feature>
<feature type="binding site" evidence="8">
    <location>
        <position position="169"/>
    </location>
    <ligand>
        <name>ATP</name>
        <dbReference type="ChEBI" id="CHEBI:30616"/>
    </ligand>
</feature>
<evidence type="ECO:0000256" key="5">
    <source>
        <dbReference type="ARBA" id="ARBA00022741"/>
    </source>
</evidence>
<feature type="binding site" evidence="8">
    <location>
        <position position="118"/>
    </location>
    <ligand>
        <name>ATP</name>
        <dbReference type="ChEBI" id="CHEBI:30616"/>
    </ligand>
</feature>
<keyword evidence="8" id="KW-0464">Manganese</keyword>